<evidence type="ECO:0000256" key="6">
    <source>
        <dbReference type="ARBA" id="ARBA00023136"/>
    </source>
</evidence>
<evidence type="ECO:0000256" key="3">
    <source>
        <dbReference type="ARBA" id="ARBA00022692"/>
    </source>
</evidence>
<sequence length="534" mass="59145">MAVRCEAIGLKRLCLGAFAALYLAGTHSAHAGDTSDATSNPWGDSLLKYNIPYIHGSGVYVDLGNEKVVKSRRYREPAGMCPVMGKVITLQQPTTDAAVWPNDYLARVPIKDSAQDVQPLGGGFGMWETKPVKISPLTVSELQQMAEKQRKKNNPSAPATKKLEEVQDDHGLCAWWAWTTYAPNNSNNLDDKYRYPFVWDEDKKVCTLLAVSMQMLQGAGKYCTAGNDSPNLTWYCFYPEKTKQKVSYNSPYIRLDHASVCPEKPLNGAHFGVWNGTTCARMVPRQRMHVDAPEDCGKAVFKASASDNPTRYTQAPTAQGTRDDATEVVASMWPVGAFGQDQPDSKGVGVNYANWFSDGTCELYDTVPTCLTPASYQVAFTSLGSIDPTDAELPPCNAASEGWKIYTYCECGEGQSEPWECKNGAWVGGSNECECGSYLPLALGLSVGLLVPVAAIAGYFFYRRRRQSNQGRPTEKKRLLSEDQGTDEEFSKVDQRRQHKRSDFAQEAEPSFWGETQQDQTNVMIDDNTHEAYY</sequence>
<evidence type="ECO:0000256" key="5">
    <source>
        <dbReference type="ARBA" id="ARBA00022989"/>
    </source>
</evidence>
<feature type="compositionally biased region" description="Basic and acidic residues" evidence="8">
    <location>
        <begin position="489"/>
        <end position="504"/>
    </location>
</feature>
<evidence type="ECO:0000256" key="9">
    <source>
        <dbReference type="SAM" id="Phobius"/>
    </source>
</evidence>
<protein>
    <submittedName>
        <fullName evidence="11">Apical membrane antigen, putative</fullName>
    </submittedName>
</protein>
<feature type="chain" id="PRO_5004676030" evidence="10">
    <location>
        <begin position="32"/>
        <end position="534"/>
    </location>
</feature>
<evidence type="ECO:0000313" key="11">
    <source>
        <dbReference type="EMBL" id="CDJ60434.1"/>
    </source>
</evidence>
<gene>
    <name evidence="11" type="ORF">EMWEY_00006480</name>
</gene>
<evidence type="ECO:0000256" key="4">
    <source>
        <dbReference type="ARBA" id="ARBA00022729"/>
    </source>
</evidence>
<dbReference type="GeneID" id="25334634"/>
<proteinExistence type="inferred from homology"/>
<organism evidence="11 12">
    <name type="scientific">Eimeria maxima</name>
    <name type="common">Coccidian parasite</name>
    <dbReference type="NCBI Taxonomy" id="5804"/>
    <lineage>
        <taxon>Eukaryota</taxon>
        <taxon>Sar</taxon>
        <taxon>Alveolata</taxon>
        <taxon>Apicomplexa</taxon>
        <taxon>Conoidasida</taxon>
        <taxon>Coccidia</taxon>
        <taxon>Eucoccidiorida</taxon>
        <taxon>Eimeriorina</taxon>
        <taxon>Eimeriidae</taxon>
        <taxon>Eimeria</taxon>
    </lineage>
</organism>
<feature type="signal peptide" evidence="10">
    <location>
        <begin position="1"/>
        <end position="31"/>
    </location>
</feature>
<reference evidence="11" key="2">
    <citation type="submission" date="2013-10" db="EMBL/GenBank/DDBJ databases">
        <authorList>
            <person name="Aslett M."/>
        </authorList>
    </citation>
    <scope>NUCLEOTIDE SEQUENCE [LARGE SCALE GENOMIC DNA]</scope>
    <source>
        <strain evidence="11">Weybridge</strain>
    </source>
</reference>
<feature type="region of interest" description="Disordered" evidence="8">
    <location>
        <begin position="471"/>
        <end position="534"/>
    </location>
</feature>
<dbReference type="Pfam" id="PF02430">
    <property type="entry name" value="AMA-1"/>
    <property type="match status" value="1"/>
</dbReference>
<evidence type="ECO:0000256" key="7">
    <source>
        <dbReference type="ARBA" id="ARBA00023180"/>
    </source>
</evidence>
<keyword evidence="6 9" id="KW-0472">Membrane</keyword>
<keyword evidence="7" id="KW-0325">Glycoprotein</keyword>
<evidence type="ECO:0000256" key="1">
    <source>
        <dbReference type="ARBA" id="ARBA00004479"/>
    </source>
</evidence>
<keyword evidence="3 9" id="KW-0812">Transmembrane</keyword>
<evidence type="ECO:0000313" key="12">
    <source>
        <dbReference type="Proteomes" id="UP000030763"/>
    </source>
</evidence>
<evidence type="ECO:0000256" key="10">
    <source>
        <dbReference type="SAM" id="SignalP"/>
    </source>
</evidence>
<reference evidence="11" key="1">
    <citation type="submission" date="2013-10" db="EMBL/GenBank/DDBJ databases">
        <title>Genomic analysis of the causative agents of coccidiosis in chickens.</title>
        <authorList>
            <person name="Reid A.J."/>
            <person name="Blake D."/>
            <person name="Billington K."/>
            <person name="Browne H."/>
            <person name="Dunn M."/>
            <person name="Hung S."/>
            <person name="Kawahara F."/>
            <person name="Miranda-Saavedra D."/>
            <person name="Mourier T."/>
            <person name="Nagra H."/>
            <person name="Otto T.D."/>
            <person name="Rawlings N."/>
            <person name="Sanchez A."/>
            <person name="Sanders M."/>
            <person name="Subramaniam C."/>
            <person name="Tay Y."/>
            <person name="Dear P."/>
            <person name="Doerig C."/>
            <person name="Gruber A."/>
            <person name="Parkinson J."/>
            <person name="Shirley M."/>
            <person name="Wan K.L."/>
            <person name="Berriman M."/>
            <person name="Tomley F."/>
            <person name="Pain A."/>
        </authorList>
    </citation>
    <scope>NUCLEOTIDE SEQUENCE [LARGE SCALE GENOMIC DNA]</scope>
    <source>
        <strain evidence="11">Weybridge</strain>
    </source>
</reference>
<dbReference type="SMART" id="SM00815">
    <property type="entry name" value="AMA-1"/>
    <property type="match status" value="1"/>
</dbReference>
<evidence type="ECO:0000256" key="8">
    <source>
        <dbReference type="SAM" id="MobiDB-lite"/>
    </source>
</evidence>
<dbReference type="RefSeq" id="XP_013337084.1">
    <property type="nucleotide sequence ID" value="XM_013481630.1"/>
</dbReference>
<dbReference type="InterPro" id="IPR003298">
    <property type="entry name" value="Apmem_Ag1"/>
</dbReference>
<dbReference type="PRINTS" id="PR01361">
    <property type="entry name" value="MEROZOITESA"/>
</dbReference>
<comment type="similarity">
    <text evidence="2">Belongs to the apicomplexan parasites AMA1 family.</text>
</comment>
<keyword evidence="4 10" id="KW-0732">Signal</keyword>
<keyword evidence="12" id="KW-1185">Reference proteome</keyword>
<dbReference type="VEuPathDB" id="ToxoDB:EMWEY_00006480"/>
<feature type="compositionally biased region" description="Polar residues" evidence="8">
    <location>
        <begin position="514"/>
        <end position="523"/>
    </location>
</feature>
<evidence type="ECO:0000256" key="2">
    <source>
        <dbReference type="ARBA" id="ARBA00007098"/>
    </source>
</evidence>
<dbReference type="GO" id="GO:0016020">
    <property type="term" value="C:membrane"/>
    <property type="evidence" value="ECO:0007669"/>
    <property type="project" value="UniProtKB-SubCell"/>
</dbReference>
<dbReference type="OrthoDB" id="345315at2759"/>
<name>U6MD88_EIMMA</name>
<dbReference type="OMA" id="WGSAYAR"/>
<dbReference type="EMBL" id="HG721849">
    <property type="protein sequence ID" value="CDJ60434.1"/>
    <property type="molecule type" value="Genomic_DNA"/>
</dbReference>
<comment type="subcellular location">
    <subcellularLocation>
        <location evidence="1">Membrane</location>
        <topology evidence="1">Single-pass type I membrane protein</topology>
    </subcellularLocation>
</comment>
<keyword evidence="5 9" id="KW-1133">Transmembrane helix</keyword>
<dbReference type="Gene3D" id="3.50.4.10">
    <property type="entry name" value="Hepatocyte Growth Factor"/>
    <property type="match status" value="2"/>
</dbReference>
<dbReference type="Proteomes" id="UP000030763">
    <property type="component" value="Unassembled WGS sequence"/>
</dbReference>
<feature type="transmembrane region" description="Helical" evidence="9">
    <location>
        <begin position="438"/>
        <end position="462"/>
    </location>
</feature>
<dbReference type="AlphaFoldDB" id="U6MD88"/>
<accession>U6MD88</accession>